<evidence type="ECO:0000313" key="1">
    <source>
        <dbReference type="EMBL" id="JAV74095.1"/>
    </source>
</evidence>
<dbReference type="EMBL" id="GEZM01053310">
    <property type="protein sequence ID" value="JAV74095.1"/>
    <property type="molecule type" value="Transcribed_RNA"/>
</dbReference>
<organism evidence="1">
    <name type="scientific">Photinus pyralis</name>
    <name type="common">Common eastern firefly</name>
    <name type="synonym">Lampyris pyralis</name>
    <dbReference type="NCBI Taxonomy" id="7054"/>
    <lineage>
        <taxon>Eukaryota</taxon>
        <taxon>Metazoa</taxon>
        <taxon>Ecdysozoa</taxon>
        <taxon>Arthropoda</taxon>
        <taxon>Hexapoda</taxon>
        <taxon>Insecta</taxon>
        <taxon>Pterygota</taxon>
        <taxon>Neoptera</taxon>
        <taxon>Endopterygota</taxon>
        <taxon>Coleoptera</taxon>
        <taxon>Polyphaga</taxon>
        <taxon>Elateriformia</taxon>
        <taxon>Elateroidea</taxon>
        <taxon>Lampyridae</taxon>
        <taxon>Lampyrinae</taxon>
        <taxon>Photinus</taxon>
    </lineage>
</organism>
<dbReference type="AlphaFoldDB" id="A0A1Y1LQA8"/>
<dbReference type="EMBL" id="GEZM01053309">
    <property type="protein sequence ID" value="JAV74096.1"/>
    <property type="molecule type" value="Transcribed_RNA"/>
</dbReference>
<name>A0A1Y1LQA8_PHOPY</name>
<proteinExistence type="predicted"/>
<accession>A0A1Y1LQA8</accession>
<reference evidence="1" key="1">
    <citation type="journal article" date="2016" name="Sci. Rep.">
        <title>Molecular characterization of firefly nuptial gifts: a multi-omics approach sheds light on postcopulatory sexual selection.</title>
        <authorList>
            <person name="Al-Wathiqui N."/>
            <person name="Fallon T.R."/>
            <person name="South A."/>
            <person name="Weng J.K."/>
            <person name="Lewis S.M."/>
        </authorList>
    </citation>
    <scope>NUCLEOTIDE SEQUENCE</scope>
</reference>
<sequence>MADRDTEMDLDETLQIIGIGEFTALFQDYKHYVMLSLMGSLLPYKSRHVFGSKQWKPKIADCKEGIVLKVELAGDVETAVATKIEKLQSVEVPVQPFIIVVGSGASIQQIYVYIFGELYSAATVLKRHRHCF</sequence>
<protein>
    <submittedName>
        <fullName evidence="1">Uncharacterized protein</fullName>
    </submittedName>
</protein>